<keyword evidence="3" id="KW-1003">Cell membrane</keyword>
<feature type="transmembrane region" description="Helical" evidence="11">
    <location>
        <begin position="228"/>
        <end position="248"/>
    </location>
</feature>
<sequence>MTSPAPGPSGPADVASVGLTSAAAAAALARDGPNVLPTERRRPAIWRFVRQMFHFFALVLWVAAGLAFVAGMPQLGTAIAAVIILNGTFAFVQEHRADRSADRLKALMPTRVTVRRDGRRTTVDAADIVRGDLLLLESGDRIPADAVSGPHADLRIDTSMLTGESEPTAVGAGVRLYAGTFAVEGEGEALVTATGGDTRLAGIARLSSGAAGSTGPLSRELRRVVRTISAIALGVGFVFFAVEALLGVPLVDRLVFSIGVTVALIPEALLPTVTLALAWGAEQMAHRRALVRHLEAVETLGSTTFVCTDKTGTLTLNQMTVIEAWTPTGRAGIGAPGYAPRAPVTYSSPDTHDAVVRLAVAGARCGSGYVFAAEGSWRAHGDPMEAALDAFAHRVSARWPGLRDAPEPDSRFPFDPRRRRMAVVTGGTVLVKGAPDAVLPLCGEDRGASAVVEELTSRGMRVLAVAGRPVGDRPPATAAEAERGLELYGLVGLEDPPRPDVQSSIAACRRAGIKIAMMTGDHPMTASAIADQVGLRSPGGLVVVGADLPADDALGAGIDHDGIVIARVSPEDKLRIARALRQRGHVVAMTGDGVNDGPALREADIGVAMGLSGTDVAREAADLVLLDDHFATIVAGVEQGRATFLNIRRFLTYHLTDNVAEVAPFIVWALTGGQFPLALGVLQILAIDIATDTLSAVALGAEPPGRHTLERPPVCGRLLNRTVTRRAFGVLGPTVAVFTLAAFVASFTSAGWRPGEPFPTGDVLAAASGAAFIAVIMAQAANAFACRSSASTPAALGWTGNPLLLGAVGADIAMGLALLYVPPVAEALGHRAPPVAGWTVALAGAAAVLVVDALDKHLRAHRRPR</sequence>
<evidence type="ECO:0000256" key="9">
    <source>
        <dbReference type="ARBA" id="ARBA00023136"/>
    </source>
</evidence>
<dbReference type="Gene3D" id="3.40.1110.10">
    <property type="entry name" value="Calcium-transporting ATPase, cytoplasmic domain N"/>
    <property type="match status" value="1"/>
</dbReference>
<evidence type="ECO:0000256" key="3">
    <source>
        <dbReference type="ARBA" id="ARBA00022475"/>
    </source>
</evidence>
<keyword evidence="5" id="KW-0547">Nucleotide-binding</keyword>
<evidence type="ECO:0000256" key="2">
    <source>
        <dbReference type="ARBA" id="ARBA00005675"/>
    </source>
</evidence>
<evidence type="ECO:0000256" key="10">
    <source>
        <dbReference type="ARBA" id="ARBA00049360"/>
    </source>
</evidence>
<dbReference type="GO" id="GO:0005886">
    <property type="term" value="C:plasma membrane"/>
    <property type="evidence" value="ECO:0007669"/>
    <property type="project" value="UniProtKB-SubCell"/>
</dbReference>
<dbReference type="PROSITE" id="PS00154">
    <property type="entry name" value="ATPASE_E1_E2"/>
    <property type="match status" value="1"/>
</dbReference>
<dbReference type="SUPFAM" id="SSF81653">
    <property type="entry name" value="Calcium ATPase, transduction domain A"/>
    <property type="match status" value="1"/>
</dbReference>
<dbReference type="InterPro" id="IPR059000">
    <property type="entry name" value="ATPase_P-type_domA"/>
</dbReference>
<protein>
    <submittedName>
        <fullName evidence="13">HAD-IC family P-type ATPase</fullName>
    </submittedName>
</protein>
<comment type="catalytic activity">
    <reaction evidence="10">
        <text>ATP + H2O = ADP + phosphate + H(+)</text>
        <dbReference type="Rhea" id="RHEA:13065"/>
        <dbReference type="ChEBI" id="CHEBI:15377"/>
        <dbReference type="ChEBI" id="CHEBI:15378"/>
        <dbReference type="ChEBI" id="CHEBI:30616"/>
        <dbReference type="ChEBI" id="CHEBI:43474"/>
        <dbReference type="ChEBI" id="CHEBI:456216"/>
    </reaction>
</comment>
<keyword evidence="7" id="KW-1278">Translocase</keyword>
<feature type="transmembrane region" description="Helical" evidence="11">
    <location>
        <begin position="763"/>
        <end position="782"/>
    </location>
</feature>
<dbReference type="SUPFAM" id="SSF56784">
    <property type="entry name" value="HAD-like"/>
    <property type="match status" value="1"/>
</dbReference>
<dbReference type="Gene3D" id="2.70.150.10">
    <property type="entry name" value="Calcium-transporting ATPase, cytoplasmic transduction domain A"/>
    <property type="match status" value="1"/>
</dbReference>
<dbReference type="PRINTS" id="PR00119">
    <property type="entry name" value="CATATPASE"/>
</dbReference>
<dbReference type="InterPro" id="IPR008250">
    <property type="entry name" value="ATPase_P-typ_transduc_dom_A_sf"/>
</dbReference>
<dbReference type="InterPro" id="IPR023299">
    <property type="entry name" value="ATPase_P-typ_cyto_dom_N"/>
</dbReference>
<gene>
    <name evidence="13" type="ORF">GFD30_20555</name>
</gene>
<dbReference type="InterPro" id="IPR001757">
    <property type="entry name" value="P_typ_ATPase"/>
</dbReference>
<dbReference type="SFLD" id="SFLDS00003">
    <property type="entry name" value="Haloacid_Dehalogenase"/>
    <property type="match status" value="1"/>
</dbReference>
<dbReference type="Pfam" id="PF00122">
    <property type="entry name" value="E1-E2_ATPase"/>
    <property type="match status" value="1"/>
</dbReference>
<dbReference type="GO" id="GO:0005524">
    <property type="term" value="F:ATP binding"/>
    <property type="evidence" value="ECO:0007669"/>
    <property type="project" value="UniProtKB-KW"/>
</dbReference>
<evidence type="ECO:0000256" key="11">
    <source>
        <dbReference type="SAM" id="Phobius"/>
    </source>
</evidence>
<name>A0A6L5GE17_9ACTN</name>
<dbReference type="InterPro" id="IPR036412">
    <property type="entry name" value="HAD-like_sf"/>
</dbReference>
<feature type="domain" description="Cation-transporting P-type ATPase N-terminal" evidence="12">
    <location>
        <begin position="6"/>
        <end position="72"/>
    </location>
</feature>
<dbReference type="Gene3D" id="1.20.1110.10">
    <property type="entry name" value="Calcium-transporting ATPase, transmembrane domain"/>
    <property type="match status" value="1"/>
</dbReference>
<evidence type="ECO:0000256" key="6">
    <source>
        <dbReference type="ARBA" id="ARBA00022840"/>
    </source>
</evidence>
<feature type="transmembrane region" description="Helical" evidence="11">
    <location>
        <begin position="254"/>
        <end position="279"/>
    </location>
</feature>
<dbReference type="Pfam" id="PF00689">
    <property type="entry name" value="Cation_ATPase_C"/>
    <property type="match status" value="1"/>
</dbReference>
<dbReference type="GO" id="GO:0016887">
    <property type="term" value="F:ATP hydrolysis activity"/>
    <property type="evidence" value="ECO:0007669"/>
    <property type="project" value="InterPro"/>
</dbReference>
<feature type="transmembrane region" description="Helical" evidence="11">
    <location>
        <begin position="48"/>
        <end position="69"/>
    </location>
</feature>
<dbReference type="InterPro" id="IPR044492">
    <property type="entry name" value="P_typ_ATPase_HD_dom"/>
</dbReference>
<dbReference type="InterPro" id="IPR023298">
    <property type="entry name" value="ATPase_P-typ_TM_dom_sf"/>
</dbReference>
<dbReference type="SMART" id="SM00831">
    <property type="entry name" value="Cation_ATPase_N"/>
    <property type="match status" value="1"/>
</dbReference>
<feature type="transmembrane region" description="Helical" evidence="11">
    <location>
        <begin position="835"/>
        <end position="854"/>
    </location>
</feature>
<dbReference type="PRINTS" id="PR00120">
    <property type="entry name" value="HATPASE"/>
</dbReference>
<dbReference type="Pfam" id="PF00702">
    <property type="entry name" value="Hydrolase"/>
    <property type="match status" value="1"/>
</dbReference>
<evidence type="ECO:0000259" key="12">
    <source>
        <dbReference type="SMART" id="SM00831"/>
    </source>
</evidence>
<evidence type="ECO:0000256" key="5">
    <source>
        <dbReference type="ARBA" id="ARBA00022741"/>
    </source>
</evidence>
<keyword evidence="4 11" id="KW-0812">Transmembrane</keyword>
<dbReference type="Pfam" id="PF00690">
    <property type="entry name" value="Cation_ATPase_N"/>
    <property type="match status" value="1"/>
</dbReference>
<dbReference type="SUPFAM" id="SSF81660">
    <property type="entry name" value="Metal cation-transporting ATPase, ATP-binding domain N"/>
    <property type="match status" value="1"/>
</dbReference>
<evidence type="ECO:0000256" key="1">
    <source>
        <dbReference type="ARBA" id="ARBA00004651"/>
    </source>
</evidence>
<dbReference type="NCBIfam" id="TIGR01494">
    <property type="entry name" value="ATPase_P-type"/>
    <property type="match status" value="3"/>
</dbReference>
<dbReference type="SUPFAM" id="SSF81665">
    <property type="entry name" value="Calcium ATPase, transmembrane domain M"/>
    <property type="match status" value="1"/>
</dbReference>
<feature type="transmembrane region" description="Helical" evidence="11">
    <location>
        <begin position="803"/>
        <end position="823"/>
    </location>
</feature>
<evidence type="ECO:0000313" key="13">
    <source>
        <dbReference type="EMBL" id="MQM27937.1"/>
    </source>
</evidence>
<reference evidence="13 14" key="1">
    <citation type="submission" date="2019-10" db="EMBL/GenBank/DDBJ databases">
        <title>Glycomyces albidus sp. nov., a novel actinomycete isolated from rhizosphere soil of wheat (Triticum aestivum L.).</title>
        <authorList>
            <person name="Qian L."/>
        </authorList>
    </citation>
    <scope>NUCLEOTIDE SEQUENCE [LARGE SCALE GENOMIC DNA]</scope>
    <source>
        <strain evidence="13 14">NEAU-7082</strain>
    </source>
</reference>
<keyword evidence="6" id="KW-0067">ATP-binding</keyword>
<organism evidence="13 14">
    <name type="scientific">Glycomyces albidus</name>
    <dbReference type="NCBI Taxonomy" id="2656774"/>
    <lineage>
        <taxon>Bacteria</taxon>
        <taxon>Bacillati</taxon>
        <taxon>Actinomycetota</taxon>
        <taxon>Actinomycetes</taxon>
        <taxon>Glycomycetales</taxon>
        <taxon>Glycomycetaceae</taxon>
        <taxon>Glycomyces</taxon>
    </lineage>
</organism>
<evidence type="ECO:0000256" key="8">
    <source>
        <dbReference type="ARBA" id="ARBA00022989"/>
    </source>
</evidence>
<dbReference type="PANTHER" id="PTHR43294:SF21">
    <property type="entry name" value="CATION TRANSPORTING ATPASE"/>
    <property type="match status" value="1"/>
</dbReference>
<feature type="transmembrane region" description="Helical" evidence="11">
    <location>
        <begin position="75"/>
        <end position="92"/>
    </location>
</feature>
<proteinExistence type="inferred from homology"/>
<dbReference type="Gene3D" id="3.40.50.1000">
    <property type="entry name" value="HAD superfamily/HAD-like"/>
    <property type="match status" value="1"/>
</dbReference>
<dbReference type="SFLD" id="SFLDF00027">
    <property type="entry name" value="p-type_atpase"/>
    <property type="match status" value="1"/>
</dbReference>
<dbReference type="AlphaFoldDB" id="A0A6L5GE17"/>
<dbReference type="Proteomes" id="UP000477750">
    <property type="component" value="Unassembled WGS sequence"/>
</dbReference>
<keyword evidence="9 11" id="KW-0472">Membrane</keyword>
<keyword evidence="14" id="KW-1185">Reference proteome</keyword>
<dbReference type="PANTHER" id="PTHR43294">
    <property type="entry name" value="SODIUM/POTASSIUM-TRANSPORTING ATPASE SUBUNIT ALPHA"/>
    <property type="match status" value="1"/>
</dbReference>
<keyword evidence="8 11" id="KW-1133">Transmembrane helix</keyword>
<dbReference type="RefSeq" id="WP_407649122.1">
    <property type="nucleotide sequence ID" value="NZ_WIAO01000031.1"/>
</dbReference>
<dbReference type="InterPro" id="IPR050510">
    <property type="entry name" value="Cation_transp_ATPase_P-type"/>
</dbReference>
<feature type="transmembrane region" description="Helical" evidence="11">
    <location>
        <begin position="727"/>
        <end position="751"/>
    </location>
</feature>
<dbReference type="InterPro" id="IPR018303">
    <property type="entry name" value="ATPase_P-typ_P_site"/>
</dbReference>
<dbReference type="InterPro" id="IPR006068">
    <property type="entry name" value="ATPase_P-typ_cation-transptr_C"/>
</dbReference>
<evidence type="ECO:0000256" key="7">
    <source>
        <dbReference type="ARBA" id="ARBA00022967"/>
    </source>
</evidence>
<comment type="subcellular location">
    <subcellularLocation>
        <location evidence="1">Cell membrane</location>
        <topology evidence="1">Multi-pass membrane protein</topology>
    </subcellularLocation>
</comment>
<dbReference type="SFLD" id="SFLDG00002">
    <property type="entry name" value="C1.7:_P-type_atpase_like"/>
    <property type="match status" value="1"/>
</dbReference>
<accession>A0A6L5GE17</accession>
<evidence type="ECO:0000313" key="14">
    <source>
        <dbReference type="Proteomes" id="UP000477750"/>
    </source>
</evidence>
<dbReference type="InterPro" id="IPR023214">
    <property type="entry name" value="HAD_sf"/>
</dbReference>
<comment type="similarity">
    <text evidence="2">Belongs to the cation transport ATPase (P-type) (TC 3.A.3) family. Type IIA subfamily.</text>
</comment>
<evidence type="ECO:0000256" key="4">
    <source>
        <dbReference type="ARBA" id="ARBA00022692"/>
    </source>
</evidence>
<comment type="caution">
    <text evidence="13">The sequence shown here is derived from an EMBL/GenBank/DDBJ whole genome shotgun (WGS) entry which is preliminary data.</text>
</comment>
<dbReference type="InterPro" id="IPR004014">
    <property type="entry name" value="ATPase_P-typ_cation-transptr_N"/>
</dbReference>
<dbReference type="EMBL" id="WIAO01000031">
    <property type="protein sequence ID" value="MQM27937.1"/>
    <property type="molecule type" value="Genomic_DNA"/>
</dbReference>